<evidence type="ECO:0000313" key="13">
    <source>
        <dbReference type="Proteomes" id="UP000185487"/>
    </source>
</evidence>
<keyword evidence="5 9" id="KW-0028">Amino-acid biosynthesis</keyword>
<dbReference type="RefSeq" id="WP_075380313.1">
    <property type="nucleotide sequence ID" value="NZ_CP015367.1"/>
</dbReference>
<gene>
    <name evidence="9" type="primary">trpF</name>
    <name evidence="11" type="ORF">MCBMB27_02057</name>
    <name evidence="12" type="ORF">SAMN05192567_1063</name>
</gene>
<evidence type="ECO:0000256" key="8">
    <source>
        <dbReference type="ARBA" id="ARBA00023235"/>
    </source>
</evidence>
<sequence length="219" mass="22275">MASSASPTRIKICGLSTEATLTAALDAGADWIGLVHFPRSPRHVALEQAAALSALARGRAERVILLVDPDDALLAAAVAAVDPDLIQLHGRESPERVAAIRARTGRPVMKALGIATSADLAVLQAYAAVADRILLDAKAPPDAALPGGNGRCFDWEILRGAALPEGTMLSGGLDAGNVADAIARTALGAVDVSSGVETAPGVKDPAKIAAFVAAARRAR</sequence>
<proteinExistence type="inferred from homology"/>
<keyword evidence="6 9" id="KW-0822">Tryptophan biosynthesis</keyword>
<dbReference type="EMBL" id="FOPK01000006">
    <property type="protein sequence ID" value="SFG63626.1"/>
    <property type="molecule type" value="Genomic_DNA"/>
</dbReference>
<keyword evidence="13" id="KW-1185">Reference proteome</keyword>
<dbReference type="InterPro" id="IPR044643">
    <property type="entry name" value="TrpF_fam"/>
</dbReference>
<evidence type="ECO:0000259" key="10">
    <source>
        <dbReference type="Pfam" id="PF00697"/>
    </source>
</evidence>
<comment type="similarity">
    <text evidence="9">Belongs to the TrpF family.</text>
</comment>
<comment type="catalytic activity">
    <reaction evidence="1 9">
        <text>N-(5-phospho-beta-D-ribosyl)anthranilate = 1-(2-carboxyphenylamino)-1-deoxy-D-ribulose 5-phosphate</text>
        <dbReference type="Rhea" id="RHEA:21540"/>
        <dbReference type="ChEBI" id="CHEBI:18277"/>
        <dbReference type="ChEBI" id="CHEBI:58613"/>
        <dbReference type="EC" id="5.3.1.24"/>
    </reaction>
</comment>
<dbReference type="PANTHER" id="PTHR42894:SF1">
    <property type="entry name" value="N-(5'-PHOSPHORIBOSYL)ANTHRANILATE ISOMERASE"/>
    <property type="match status" value="1"/>
</dbReference>
<dbReference type="InterPro" id="IPR013785">
    <property type="entry name" value="Aldolase_TIM"/>
</dbReference>
<reference evidence="12 14" key="2">
    <citation type="submission" date="2016-10" db="EMBL/GenBank/DDBJ databases">
        <authorList>
            <person name="Varghese N."/>
            <person name="Submissions S."/>
        </authorList>
    </citation>
    <scope>NUCLEOTIDE SEQUENCE [LARGE SCALE GENOMIC DNA]</scope>
    <source>
        <strain evidence="12 14">CBMB27</strain>
    </source>
</reference>
<dbReference type="AlphaFoldDB" id="A0AAE8L5P1"/>
<accession>A0AAE8L5P1</accession>
<dbReference type="SUPFAM" id="SSF51366">
    <property type="entry name" value="Ribulose-phoshate binding barrel"/>
    <property type="match status" value="1"/>
</dbReference>
<dbReference type="EMBL" id="CP015367">
    <property type="protein sequence ID" value="APT31348.1"/>
    <property type="molecule type" value="Genomic_DNA"/>
</dbReference>
<dbReference type="KEGG" id="mphy:MCBMB27_02057"/>
<evidence type="ECO:0000256" key="1">
    <source>
        <dbReference type="ARBA" id="ARBA00001164"/>
    </source>
</evidence>
<dbReference type="GO" id="GO:0000162">
    <property type="term" value="P:L-tryptophan biosynthetic process"/>
    <property type="evidence" value="ECO:0007669"/>
    <property type="project" value="UniProtKB-UniRule"/>
</dbReference>
<evidence type="ECO:0000256" key="2">
    <source>
        <dbReference type="ARBA" id="ARBA00004664"/>
    </source>
</evidence>
<dbReference type="InterPro" id="IPR001240">
    <property type="entry name" value="PRAI_dom"/>
</dbReference>
<evidence type="ECO:0000256" key="5">
    <source>
        <dbReference type="ARBA" id="ARBA00022605"/>
    </source>
</evidence>
<evidence type="ECO:0000313" key="14">
    <source>
        <dbReference type="Proteomes" id="UP000199140"/>
    </source>
</evidence>
<dbReference type="Proteomes" id="UP000199140">
    <property type="component" value="Unassembled WGS sequence"/>
</dbReference>
<dbReference type="EC" id="5.3.1.24" evidence="3 9"/>
<dbReference type="Pfam" id="PF00697">
    <property type="entry name" value="PRAI"/>
    <property type="match status" value="1"/>
</dbReference>
<dbReference type="PANTHER" id="PTHR42894">
    <property type="entry name" value="N-(5'-PHOSPHORIBOSYL)ANTHRANILATE ISOMERASE"/>
    <property type="match status" value="1"/>
</dbReference>
<keyword evidence="8 9" id="KW-0413">Isomerase</keyword>
<name>A0AAE8L5P1_9HYPH</name>
<evidence type="ECO:0000313" key="11">
    <source>
        <dbReference type="EMBL" id="APT31348.1"/>
    </source>
</evidence>
<keyword evidence="7 9" id="KW-0057">Aromatic amino acid biosynthesis</keyword>
<protein>
    <recommendedName>
        <fullName evidence="4 9">N-(5'-phosphoribosyl)anthranilate isomerase</fullName>
        <shortName evidence="9">PRAI</shortName>
        <ecNumber evidence="3 9">5.3.1.24</ecNumber>
    </recommendedName>
</protein>
<evidence type="ECO:0000256" key="6">
    <source>
        <dbReference type="ARBA" id="ARBA00022822"/>
    </source>
</evidence>
<evidence type="ECO:0000256" key="4">
    <source>
        <dbReference type="ARBA" id="ARBA00022272"/>
    </source>
</evidence>
<feature type="domain" description="N-(5'phosphoribosyl) anthranilate isomerase (PRAI)" evidence="10">
    <location>
        <begin position="10"/>
        <end position="213"/>
    </location>
</feature>
<dbReference type="NCBIfam" id="NF002295">
    <property type="entry name" value="PRK01222.1-1"/>
    <property type="match status" value="1"/>
</dbReference>
<reference evidence="11 13" key="1">
    <citation type="submission" date="2016-04" db="EMBL/GenBank/DDBJ databases">
        <title>Complete genome sequencing and analysis of CBMB27, Methylobacterium phyllosphaerae isolated from leaf tissues of rice (Oryza sativa L.).</title>
        <authorList>
            <person name="Lee Y."/>
            <person name="Hwangbo K."/>
            <person name="Chung H."/>
            <person name="Yoo J."/>
            <person name="Kim K.Y."/>
            <person name="Sa T.M."/>
            <person name="Um Y."/>
            <person name="Madhaiyan M."/>
        </authorList>
    </citation>
    <scope>NUCLEOTIDE SEQUENCE [LARGE SCALE GENOMIC DNA]</scope>
    <source>
        <strain evidence="11 13">CBMB27</strain>
    </source>
</reference>
<evidence type="ECO:0000256" key="9">
    <source>
        <dbReference type="HAMAP-Rule" id="MF_00135"/>
    </source>
</evidence>
<dbReference type="Gene3D" id="3.20.20.70">
    <property type="entry name" value="Aldolase class I"/>
    <property type="match status" value="1"/>
</dbReference>
<evidence type="ECO:0000313" key="12">
    <source>
        <dbReference type="EMBL" id="SFG63626.1"/>
    </source>
</evidence>
<dbReference type="GO" id="GO:0004640">
    <property type="term" value="F:phosphoribosylanthranilate isomerase activity"/>
    <property type="evidence" value="ECO:0007669"/>
    <property type="project" value="UniProtKB-UniRule"/>
</dbReference>
<dbReference type="CDD" id="cd00405">
    <property type="entry name" value="PRAI"/>
    <property type="match status" value="1"/>
</dbReference>
<evidence type="ECO:0000256" key="3">
    <source>
        <dbReference type="ARBA" id="ARBA00012572"/>
    </source>
</evidence>
<organism evidence="12 14">
    <name type="scientific">Methylobacterium phyllosphaerae</name>
    <dbReference type="NCBI Taxonomy" id="418223"/>
    <lineage>
        <taxon>Bacteria</taxon>
        <taxon>Pseudomonadati</taxon>
        <taxon>Pseudomonadota</taxon>
        <taxon>Alphaproteobacteria</taxon>
        <taxon>Hyphomicrobiales</taxon>
        <taxon>Methylobacteriaceae</taxon>
        <taxon>Methylobacterium</taxon>
    </lineage>
</organism>
<dbReference type="InterPro" id="IPR011060">
    <property type="entry name" value="RibuloseP-bd_barrel"/>
</dbReference>
<dbReference type="HAMAP" id="MF_00135">
    <property type="entry name" value="PRAI"/>
    <property type="match status" value="1"/>
</dbReference>
<evidence type="ECO:0000256" key="7">
    <source>
        <dbReference type="ARBA" id="ARBA00023141"/>
    </source>
</evidence>
<comment type="pathway">
    <text evidence="2 9">Amino-acid biosynthesis; L-tryptophan biosynthesis; L-tryptophan from chorismate: step 3/5.</text>
</comment>
<dbReference type="Proteomes" id="UP000185487">
    <property type="component" value="Chromosome"/>
</dbReference>